<dbReference type="Proteomes" id="UP000481043">
    <property type="component" value="Unassembled WGS sequence"/>
</dbReference>
<dbReference type="AlphaFoldDB" id="A0A6M0QA14"/>
<keyword evidence="3" id="KW-1185">Reference proteome</keyword>
<gene>
    <name evidence="2" type="ORF">G4D63_15890</name>
</gene>
<reference evidence="2 3" key="1">
    <citation type="submission" date="2020-02" db="EMBL/GenBank/DDBJ databases">
        <title>Bacillus aquiflavi sp. nov., isolated from yellow water of strong flavor Chinese baijiu in Yibin region of China.</title>
        <authorList>
            <person name="Xie J."/>
        </authorList>
    </citation>
    <scope>NUCLEOTIDE SEQUENCE [LARGE SCALE GENOMIC DNA]</scope>
    <source>
        <strain evidence="2 3">SA4</strain>
    </source>
</reference>
<evidence type="ECO:0000313" key="3">
    <source>
        <dbReference type="Proteomes" id="UP000481043"/>
    </source>
</evidence>
<dbReference type="Gene3D" id="3.40.33.10">
    <property type="entry name" value="CAP"/>
    <property type="match status" value="1"/>
</dbReference>
<protein>
    <recommendedName>
        <fullName evidence="1">SCP domain-containing protein</fullName>
    </recommendedName>
</protein>
<accession>A0A6M0QA14</accession>
<sequence>MNKTYLIVFFTVLLTLVGCNGDANNEAGLGYGQHVHDQPGQTNHIETHQIGTVQNVGNAGPRGLGDVLEPNPMSDFFIAEVIDLTNEERRRHGLTHLTADLNLQKAAQLKAEDMSNQRELAYHSPVYGSPFDMLRSLGINYNEAAENIAQGPESAREVMDAWMNHAEYRENILNPELTHIGVGYVTSGNYWTQILIKR</sequence>
<evidence type="ECO:0000313" key="2">
    <source>
        <dbReference type="EMBL" id="NEY73214.1"/>
    </source>
</evidence>
<dbReference type="PANTHER" id="PTHR31157">
    <property type="entry name" value="SCP DOMAIN-CONTAINING PROTEIN"/>
    <property type="match status" value="1"/>
</dbReference>
<dbReference type="EMBL" id="JAAIWM010000006">
    <property type="protein sequence ID" value="NEY73214.1"/>
    <property type="molecule type" value="Genomic_DNA"/>
</dbReference>
<dbReference type="InterPro" id="IPR014044">
    <property type="entry name" value="CAP_dom"/>
</dbReference>
<dbReference type="PROSITE" id="PS51257">
    <property type="entry name" value="PROKAR_LIPOPROTEIN"/>
    <property type="match status" value="1"/>
</dbReference>
<dbReference type="PANTHER" id="PTHR31157:SF1">
    <property type="entry name" value="SCP DOMAIN-CONTAINING PROTEIN"/>
    <property type="match status" value="1"/>
</dbReference>
<dbReference type="RefSeq" id="WP_163180691.1">
    <property type="nucleotide sequence ID" value="NZ_JAAIWM010000006.1"/>
</dbReference>
<dbReference type="InterPro" id="IPR035940">
    <property type="entry name" value="CAP_sf"/>
</dbReference>
<dbReference type="SUPFAM" id="SSF55797">
    <property type="entry name" value="PR-1-like"/>
    <property type="match status" value="1"/>
</dbReference>
<dbReference type="Pfam" id="PF00188">
    <property type="entry name" value="CAP"/>
    <property type="match status" value="1"/>
</dbReference>
<organism evidence="2 3">
    <name type="scientific">Bacillus mesophilus</name>
    <dbReference type="NCBI Taxonomy" id="1808955"/>
    <lineage>
        <taxon>Bacteria</taxon>
        <taxon>Bacillati</taxon>
        <taxon>Bacillota</taxon>
        <taxon>Bacilli</taxon>
        <taxon>Bacillales</taxon>
        <taxon>Bacillaceae</taxon>
        <taxon>Bacillus</taxon>
    </lineage>
</organism>
<proteinExistence type="predicted"/>
<evidence type="ECO:0000259" key="1">
    <source>
        <dbReference type="Pfam" id="PF00188"/>
    </source>
</evidence>
<comment type="caution">
    <text evidence="2">The sequence shown here is derived from an EMBL/GenBank/DDBJ whole genome shotgun (WGS) entry which is preliminary data.</text>
</comment>
<dbReference type="CDD" id="cd05379">
    <property type="entry name" value="CAP_bacterial"/>
    <property type="match status" value="1"/>
</dbReference>
<feature type="domain" description="SCP" evidence="1">
    <location>
        <begin position="83"/>
        <end position="193"/>
    </location>
</feature>
<name>A0A6M0QA14_9BACI</name>